<sequence>MAIDKVREFALAFPHNREDQVLSCLFGAGMVHLTSYTPSDDSQVDTTALSSLDICRPEREQSLSHTAEELELASATLSFFAEVDPVTKGLVQSFFPDEVYVSAAGMRTTASMASSNGYADMMRSVLALKVQLAEQRHRVDQLEQERATILPWSSLPVDFGEVARWQRIALIAGTISSLDMVRALKRLLDHGTSVAVDMASATKNKSNVVVACLRAQTDDVRAVLMSQGFVEQDLSHTNGTVATLIDRMTEELRAVHEKIAALQLEIASFIAHKQEIVVYREYLKNERTRLEASHDITRTERCSVVTGYVREVEVESLEQLCAGFGGIVCMTGDTTAGDDTPVSITNNKWIKPLEILINMFGFPVYSSFDPTVFLAIPFLLFFGLCLGDVLYGAIQIGICSYFMHKYRQSRGVHNFMMVFVYGGVAAMVAGALTGSWGGDLISATYLGAGNPIVRFVSALTVINPLQAAFQFLVIVWIIGAANQLYGVCLAIFKAARRHDRATIIYDCVGWLLFLPAISALLFIGTKWGGTFRVGYLVALVIGLVLLLLGGARQSKGGAKVLTAIVNLYGIQSSYGVGSFVGDVLSYSRLLALGLTTAILASAFNMIAALIKMPAAGFVVNLLVRVVLGGTVLLFGHMLNYFMGTMGAFIHSARLTLLEFFGRFYEGGAPRFRRFGFWSEIVKVVDVTTVREK</sequence>
<dbReference type="Gene3D" id="3.30.70.2750">
    <property type="match status" value="1"/>
</dbReference>
<keyword evidence="7 8" id="KW-0472">Membrane</keyword>
<evidence type="ECO:0000256" key="6">
    <source>
        <dbReference type="ARBA" id="ARBA00023065"/>
    </source>
</evidence>
<evidence type="ECO:0000313" key="10">
    <source>
        <dbReference type="Proteomes" id="UP000266489"/>
    </source>
</evidence>
<evidence type="ECO:0000256" key="8">
    <source>
        <dbReference type="SAM" id="Phobius"/>
    </source>
</evidence>
<gene>
    <name evidence="9" type="ORF">SMC5_05430</name>
</gene>
<dbReference type="Gene3D" id="1.20.1460.20">
    <property type="match status" value="1"/>
</dbReference>
<feature type="transmembrane region" description="Helical" evidence="8">
    <location>
        <begin position="503"/>
        <end position="523"/>
    </location>
</feature>
<evidence type="ECO:0000256" key="7">
    <source>
        <dbReference type="ARBA" id="ARBA00023136"/>
    </source>
</evidence>
<dbReference type="GO" id="GO:0051117">
    <property type="term" value="F:ATPase binding"/>
    <property type="evidence" value="ECO:0007669"/>
    <property type="project" value="TreeGrafter"/>
</dbReference>
<feature type="transmembrane region" description="Helical" evidence="8">
    <location>
        <begin position="589"/>
        <end position="610"/>
    </location>
</feature>
<dbReference type="EMBL" id="QXIU01000128">
    <property type="protein sequence ID" value="RIE10985.1"/>
    <property type="molecule type" value="Genomic_DNA"/>
</dbReference>
<evidence type="ECO:0000256" key="4">
    <source>
        <dbReference type="ARBA" id="ARBA00022692"/>
    </source>
</evidence>
<dbReference type="Gene3D" id="3.30.70.2170">
    <property type="match status" value="1"/>
</dbReference>
<dbReference type="GO" id="GO:0033179">
    <property type="term" value="C:proton-transporting V-type ATPase, V0 domain"/>
    <property type="evidence" value="ECO:0007669"/>
    <property type="project" value="InterPro"/>
</dbReference>
<proteinExistence type="inferred from homology"/>
<dbReference type="InterPro" id="IPR002490">
    <property type="entry name" value="V-ATPase_116kDa_su"/>
</dbReference>
<evidence type="ECO:0000256" key="2">
    <source>
        <dbReference type="ARBA" id="ARBA00009904"/>
    </source>
</evidence>
<comment type="similarity">
    <text evidence="2">Belongs to the V-ATPase 116 kDa subunit family.</text>
</comment>
<dbReference type="Proteomes" id="UP000266489">
    <property type="component" value="Unassembled WGS sequence"/>
</dbReference>
<keyword evidence="5 8" id="KW-1133">Transmembrane helix</keyword>
<name>A0A398D7I8_9BACT</name>
<feature type="transmembrane region" description="Helical" evidence="8">
    <location>
        <begin position="617"/>
        <end position="634"/>
    </location>
</feature>
<evidence type="ECO:0000256" key="1">
    <source>
        <dbReference type="ARBA" id="ARBA00004141"/>
    </source>
</evidence>
<dbReference type="AlphaFoldDB" id="A0A398D7I8"/>
<keyword evidence="3" id="KW-0813">Transport</keyword>
<comment type="subcellular location">
    <subcellularLocation>
        <location evidence="1">Membrane</location>
        <topology evidence="1">Multi-pass membrane protein</topology>
    </subcellularLocation>
</comment>
<feature type="transmembrane region" description="Helical" evidence="8">
    <location>
        <begin position="560"/>
        <end position="577"/>
    </location>
</feature>
<keyword evidence="4 8" id="KW-0812">Transmembrane</keyword>
<accession>A0A398D7I8</accession>
<organism evidence="9 10">
    <name type="scientific">Candidatus Cryosericum odellii</name>
    <dbReference type="NCBI Taxonomy" id="2290917"/>
    <lineage>
        <taxon>Bacteria</taxon>
        <taxon>Pseudomonadati</taxon>
        <taxon>Caldisericota/Cryosericota group</taxon>
        <taxon>Candidatus Cryosericota</taxon>
        <taxon>Candidatus Cryosericia</taxon>
        <taxon>Candidatus Cryosericales</taxon>
        <taxon>Candidatus Cryosericaceae</taxon>
        <taxon>Candidatus Cryosericum</taxon>
    </lineage>
</organism>
<evidence type="ECO:0000256" key="5">
    <source>
        <dbReference type="ARBA" id="ARBA00022989"/>
    </source>
</evidence>
<evidence type="ECO:0000313" key="9">
    <source>
        <dbReference type="EMBL" id="RIE10985.1"/>
    </source>
</evidence>
<reference evidence="9 10" key="1">
    <citation type="submission" date="2018-09" db="EMBL/GenBank/DDBJ databases">
        <title>Discovery and Ecogenomic Context for Candidatus Cryosericales, a Global Caldiserica Order Active in Thawing Permafrost.</title>
        <authorList>
            <person name="Martinez M.A."/>
            <person name="Woodcroft B.J."/>
            <person name="Ignacio Espinoza J.C."/>
            <person name="Zayed A."/>
            <person name="Singleton C.M."/>
            <person name="Boyd J."/>
            <person name="Li Y.-F."/>
            <person name="Purvine S."/>
            <person name="Maughan H."/>
            <person name="Hodgkins S.B."/>
            <person name="Anderson D."/>
            <person name="Sederholm M."/>
            <person name="Temperton B."/>
            <person name="Saleska S.R."/>
            <person name="Tyson G.W."/>
            <person name="Rich V.I."/>
        </authorList>
    </citation>
    <scope>NUCLEOTIDE SEQUENCE [LARGE SCALE GENOMIC DNA]</scope>
    <source>
        <strain evidence="9 10">SMC5</strain>
    </source>
</reference>
<evidence type="ECO:0000256" key="3">
    <source>
        <dbReference type="ARBA" id="ARBA00022448"/>
    </source>
</evidence>
<dbReference type="PANTHER" id="PTHR11629:SF63">
    <property type="entry name" value="V-TYPE PROTON ATPASE SUBUNIT A"/>
    <property type="match status" value="1"/>
</dbReference>
<comment type="caution">
    <text evidence="9">The sequence shown here is derived from an EMBL/GenBank/DDBJ whole genome shotgun (WGS) entry which is preliminary data.</text>
</comment>
<dbReference type="GO" id="GO:0046961">
    <property type="term" value="F:proton-transporting ATPase activity, rotational mechanism"/>
    <property type="evidence" value="ECO:0007669"/>
    <property type="project" value="InterPro"/>
</dbReference>
<feature type="transmembrane region" description="Helical" evidence="8">
    <location>
        <begin position="467"/>
        <end position="491"/>
    </location>
</feature>
<feature type="transmembrane region" description="Helical" evidence="8">
    <location>
        <begin position="529"/>
        <end position="548"/>
    </location>
</feature>
<keyword evidence="6" id="KW-0406">Ion transport</keyword>
<dbReference type="GO" id="GO:0007035">
    <property type="term" value="P:vacuolar acidification"/>
    <property type="evidence" value="ECO:0007669"/>
    <property type="project" value="TreeGrafter"/>
</dbReference>
<dbReference type="PANTHER" id="PTHR11629">
    <property type="entry name" value="VACUOLAR PROTON ATPASES"/>
    <property type="match status" value="1"/>
</dbReference>
<dbReference type="GO" id="GO:0016471">
    <property type="term" value="C:vacuolar proton-transporting V-type ATPase complex"/>
    <property type="evidence" value="ECO:0007669"/>
    <property type="project" value="TreeGrafter"/>
</dbReference>
<feature type="transmembrane region" description="Helical" evidence="8">
    <location>
        <begin position="415"/>
        <end position="436"/>
    </location>
</feature>
<feature type="transmembrane region" description="Helical" evidence="8">
    <location>
        <begin position="372"/>
        <end position="394"/>
    </location>
</feature>
<protein>
    <recommendedName>
        <fullName evidence="11">V-type ATP synthase subunit I</fullName>
    </recommendedName>
</protein>
<evidence type="ECO:0008006" key="11">
    <source>
        <dbReference type="Google" id="ProtNLM"/>
    </source>
</evidence>